<dbReference type="GO" id="GO:0012505">
    <property type="term" value="C:endomembrane system"/>
    <property type="evidence" value="ECO:0007669"/>
    <property type="project" value="UniProtKB-SubCell"/>
</dbReference>
<keyword evidence="6" id="KW-0808">Transferase</keyword>
<keyword evidence="6" id="KW-0489">Methyltransferase</keyword>
<dbReference type="GO" id="GO:0008168">
    <property type="term" value="F:methyltransferase activity"/>
    <property type="evidence" value="ECO:0007669"/>
    <property type="project" value="UniProtKB-KW"/>
</dbReference>
<dbReference type="RefSeq" id="WP_132315062.1">
    <property type="nucleotide sequence ID" value="NZ_FWZT01000002.1"/>
</dbReference>
<feature type="transmembrane region" description="Helical" evidence="5">
    <location>
        <begin position="21"/>
        <end position="51"/>
    </location>
</feature>
<evidence type="ECO:0000256" key="2">
    <source>
        <dbReference type="ARBA" id="ARBA00022692"/>
    </source>
</evidence>
<keyword evidence="4 5" id="KW-0472">Membrane</keyword>
<keyword evidence="3 5" id="KW-1133">Transmembrane helix</keyword>
<dbReference type="AlphaFoldDB" id="A0A1Y6B8P3"/>
<dbReference type="Pfam" id="PF04191">
    <property type="entry name" value="PEMT"/>
    <property type="match status" value="1"/>
</dbReference>
<feature type="transmembrane region" description="Helical" evidence="5">
    <location>
        <begin position="95"/>
        <end position="126"/>
    </location>
</feature>
<dbReference type="Gene3D" id="1.20.120.1630">
    <property type="match status" value="1"/>
</dbReference>
<evidence type="ECO:0000256" key="3">
    <source>
        <dbReference type="ARBA" id="ARBA00022989"/>
    </source>
</evidence>
<dbReference type="STRING" id="1513793.SAMN06296036_102358"/>
<evidence type="ECO:0000313" key="6">
    <source>
        <dbReference type="EMBL" id="SME97370.1"/>
    </source>
</evidence>
<evidence type="ECO:0000313" key="7">
    <source>
        <dbReference type="Proteomes" id="UP000192907"/>
    </source>
</evidence>
<dbReference type="PANTHER" id="PTHR12714">
    <property type="entry name" value="PROTEIN-S ISOPRENYLCYSTEINE O-METHYLTRANSFERASE"/>
    <property type="match status" value="1"/>
</dbReference>
<evidence type="ECO:0000256" key="5">
    <source>
        <dbReference type="SAM" id="Phobius"/>
    </source>
</evidence>
<proteinExistence type="predicted"/>
<name>A0A1Y6B8P3_9BACT</name>
<evidence type="ECO:0000256" key="1">
    <source>
        <dbReference type="ARBA" id="ARBA00004127"/>
    </source>
</evidence>
<dbReference type="GO" id="GO:0032259">
    <property type="term" value="P:methylation"/>
    <property type="evidence" value="ECO:0007669"/>
    <property type="project" value="UniProtKB-KW"/>
</dbReference>
<organism evidence="6 7">
    <name type="scientific">Pseudobacteriovorax antillogorgiicola</name>
    <dbReference type="NCBI Taxonomy" id="1513793"/>
    <lineage>
        <taxon>Bacteria</taxon>
        <taxon>Pseudomonadati</taxon>
        <taxon>Bdellovibrionota</taxon>
        <taxon>Oligoflexia</taxon>
        <taxon>Oligoflexales</taxon>
        <taxon>Pseudobacteriovoracaceae</taxon>
        <taxon>Pseudobacteriovorax</taxon>
    </lineage>
</organism>
<dbReference type="EMBL" id="FWZT01000002">
    <property type="protein sequence ID" value="SME97370.1"/>
    <property type="molecule type" value="Genomic_DNA"/>
</dbReference>
<dbReference type="PANTHER" id="PTHR12714:SF9">
    <property type="entry name" value="PROTEIN-S-ISOPRENYLCYSTEINE O-METHYLTRANSFERASE"/>
    <property type="match status" value="1"/>
</dbReference>
<dbReference type="Proteomes" id="UP000192907">
    <property type="component" value="Unassembled WGS sequence"/>
</dbReference>
<gene>
    <name evidence="6" type="ORF">SAMN06296036_102358</name>
</gene>
<sequence>MAIDRQSKISIGQWFFRNRDYTPIPLIILLLFFGKPTVASASLGLLCVVFGELIRIYSVSFIGGVSRTRSDSTGQSLVATGPFSMVRNPLYLGNFFISFGFSLFGGEAWIALLTVAMFAVQYFFIVQYEESILSQKFGDEYSNYRKRVPAFIPLNLPKLEQVEWPRDFSPALKSEKRTLTTIFALLAFLIALS</sequence>
<keyword evidence="7" id="KW-1185">Reference proteome</keyword>
<dbReference type="OrthoDB" id="5293276at2"/>
<protein>
    <submittedName>
        <fullName evidence="6">Phospholipid methyltransferase</fullName>
    </submittedName>
</protein>
<evidence type="ECO:0000256" key="4">
    <source>
        <dbReference type="ARBA" id="ARBA00023136"/>
    </source>
</evidence>
<accession>A0A1Y6B8P3</accession>
<dbReference type="InterPro" id="IPR007318">
    <property type="entry name" value="Phopholipid_MeTrfase"/>
</dbReference>
<reference evidence="7" key="1">
    <citation type="submission" date="2017-04" db="EMBL/GenBank/DDBJ databases">
        <authorList>
            <person name="Varghese N."/>
            <person name="Submissions S."/>
        </authorList>
    </citation>
    <scope>NUCLEOTIDE SEQUENCE [LARGE SCALE GENOMIC DNA]</scope>
    <source>
        <strain evidence="7">RKEM611</strain>
    </source>
</reference>
<keyword evidence="2 5" id="KW-0812">Transmembrane</keyword>
<comment type="subcellular location">
    <subcellularLocation>
        <location evidence="1">Endomembrane system</location>
        <topology evidence="1">Multi-pass membrane protein</topology>
    </subcellularLocation>
</comment>